<dbReference type="EMBL" id="BLLK01000022">
    <property type="protein sequence ID" value="GFH46999.1"/>
    <property type="molecule type" value="Genomic_DNA"/>
</dbReference>
<comment type="caution">
    <text evidence="3">The sequence shown here is derived from an EMBL/GenBank/DDBJ whole genome shotgun (WGS) entry which is preliminary data.</text>
</comment>
<feature type="compositionally biased region" description="Low complexity" evidence="2">
    <location>
        <begin position="22"/>
        <end position="32"/>
    </location>
</feature>
<organism evidence="3 4">
    <name type="scientific">Chaetoceros tenuissimus</name>
    <dbReference type="NCBI Taxonomy" id="426638"/>
    <lineage>
        <taxon>Eukaryota</taxon>
        <taxon>Sar</taxon>
        <taxon>Stramenopiles</taxon>
        <taxon>Ochrophyta</taxon>
        <taxon>Bacillariophyta</taxon>
        <taxon>Coscinodiscophyceae</taxon>
        <taxon>Chaetocerotophycidae</taxon>
        <taxon>Chaetocerotales</taxon>
        <taxon>Chaetocerotaceae</taxon>
        <taxon>Chaetoceros</taxon>
    </lineage>
</organism>
<feature type="coiled-coil region" evidence="1">
    <location>
        <begin position="85"/>
        <end position="119"/>
    </location>
</feature>
<feature type="region of interest" description="Disordered" evidence="2">
    <location>
        <begin position="1"/>
        <end position="33"/>
    </location>
</feature>
<evidence type="ECO:0000256" key="1">
    <source>
        <dbReference type="SAM" id="Coils"/>
    </source>
</evidence>
<feature type="compositionally biased region" description="Basic and acidic residues" evidence="2">
    <location>
        <begin position="217"/>
        <end position="231"/>
    </location>
</feature>
<keyword evidence="1" id="KW-0175">Coiled coil</keyword>
<proteinExistence type="predicted"/>
<evidence type="ECO:0000256" key="2">
    <source>
        <dbReference type="SAM" id="MobiDB-lite"/>
    </source>
</evidence>
<gene>
    <name evidence="3" type="ORF">CTEN210_03474</name>
</gene>
<reference evidence="3 4" key="1">
    <citation type="journal article" date="2021" name="Sci. Rep.">
        <title>The genome of the diatom Chaetoceros tenuissimus carries an ancient integrated fragment of an extant virus.</title>
        <authorList>
            <person name="Hongo Y."/>
            <person name="Kimura K."/>
            <person name="Takaki Y."/>
            <person name="Yoshida Y."/>
            <person name="Baba S."/>
            <person name="Kobayashi G."/>
            <person name="Nagasaki K."/>
            <person name="Hano T."/>
            <person name="Tomaru Y."/>
        </authorList>
    </citation>
    <scope>NUCLEOTIDE SEQUENCE [LARGE SCALE GENOMIC DNA]</scope>
    <source>
        <strain evidence="3 4">NIES-3715</strain>
    </source>
</reference>
<feature type="compositionally biased region" description="Basic residues" evidence="2">
    <location>
        <begin position="9"/>
        <end position="21"/>
    </location>
</feature>
<feature type="region of interest" description="Disordered" evidence="2">
    <location>
        <begin position="207"/>
        <end position="251"/>
    </location>
</feature>
<evidence type="ECO:0000313" key="3">
    <source>
        <dbReference type="EMBL" id="GFH46999.1"/>
    </source>
</evidence>
<accession>A0AAD3H209</accession>
<dbReference type="Proteomes" id="UP001054902">
    <property type="component" value="Unassembled WGS sequence"/>
</dbReference>
<dbReference type="AlphaFoldDB" id="A0AAD3H209"/>
<protein>
    <submittedName>
        <fullName evidence="3">Uncharacterized protein</fullName>
    </submittedName>
</protein>
<evidence type="ECO:0000313" key="4">
    <source>
        <dbReference type="Proteomes" id="UP001054902"/>
    </source>
</evidence>
<sequence length="337" mass="38055">MYDGDPRISRMRKSSSKKKRSSSVGYSYSYNSQTPMRDDSSVLATVHDMKNSTNCLCGGASSLEKELLDLRISTKQALQTSWNEVEILHKEKGVLEEELNILKLELQESREREKKLQKKAENISCGSVTSNGNPQVTKRQRPSFIASVSSLTMESFDSFSDKRNKLLGSKGDSFTSKSTNSDLIVTFPNRESNKSLRQKIGSMDSLGEDVFSRGKKNTRDEYGLTKGEKNSSFRSTSSESEESKGSRRSGILTWPSYTSRNKLTLRERLDSFSTIPTLEVDMGESESIISKEEKMKDQEIQELKVKMRSKDNVINMMEEMISITIKNMQNTILTNSS</sequence>
<name>A0AAD3H209_9STRA</name>
<keyword evidence="4" id="KW-1185">Reference proteome</keyword>